<accession>A0A417YUJ6</accession>
<evidence type="ECO:0000313" key="3">
    <source>
        <dbReference type="Proteomes" id="UP000284416"/>
    </source>
</evidence>
<keyword evidence="3" id="KW-1185">Reference proteome</keyword>
<dbReference type="InterPro" id="IPR050896">
    <property type="entry name" value="Mito_lipid_metab_GTPase"/>
</dbReference>
<comment type="caution">
    <text evidence="2">The sequence shown here is derived from an EMBL/GenBank/DDBJ whole genome shotgun (WGS) entry which is preliminary data.</text>
</comment>
<sequence>MNTDHEKEICIGCGVAIQTDEPGELGYAPASSLEKEQIICQRCFRLKHYNEVQDVSLTDDDFLKILNQIGTTDALIVKIVDIFDFNGSWIPGMHRFAGKNKILLVGNKVDLLPKSVKQQKLINWMKHESRDLGLQAEDVFLISAAKGKFIRETAAAIDSHRQGKDVFVVGCTNVGKSTFINRIIKEVAGGQDVITTSHFPGTTLDIIKIPLEDGRSLIDTPGIINHHQMAHYVGKQDLKVITPKKEIKPRVYQLNEAQTLFFGGLGRLDYLSGGRRSFICHFSNELDIHRTKTENADALYERQAGEILTPPKKEELKSFPELVKQEFTIKEAKTDIVFSGLGWVTVNEPGAKVAAYVPRGVQTILRKSLI</sequence>
<dbReference type="InterPro" id="IPR048422">
    <property type="entry name" value="NOA1/YqeH-like_C"/>
</dbReference>
<dbReference type="EMBL" id="QWEG01000005">
    <property type="protein sequence ID" value="RHW40976.1"/>
    <property type="molecule type" value="Genomic_DNA"/>
</dbReference>
<dbReference type="NCBIfam" id="TIGR03597">
    <property type="entry name" value="GTPase_YqeH"/>
    <property type="match status" value="1"/>
</dbReference>
<dbReference type="Pfam" id="PF01926">
    <property type="entry name" value="MMR_HSR1"/>
    <property type="match status" value="1"/>
</dbReference>
<gene>
    <name evidence="2" type="primary">yqeH</name>
    <name evidence="2" type="ORF">D1B31_08495</name>
</gene>
<dbReference type="PANTHER" id="PTHR46434">
    <property type="entry name" value="GENETIC INTERACTOR OF PROHIBITINS 3, MITOCHONDRIAL"/>
    <property type="match status" value="1"/>
</dbReference>
<dbReference type="Gene3D" id="3.40.50.300">
    <property type="entry name" value="P-loop containing nucleotide triphosphate hydrolases"/>
    <property type="match status" value="1"/>
</dbReference>
<dbReference type="PANTHER" id="PTHR46434:SF1">
    <property type="entry name" value="GENETIC INTERACTOR OF PROHIBITINS 3, MITOCHONDRIAL"/>
    <property type="match status" value="1"/>
</dbReference>
<protein>
    <submittedName>
        <fullName evidence="2">Ribosome biogenesis GTPase YqeH</fullName>
    </submittedName>
</protein>
<dbReference type="SUPFAM" id="SSF52540">
    <property type="entry name" value="P-loop containing nucleoside triphosphate hydrolases"/>
    <property type="match status" value="1"/>
</dbReference>
<dbReference type="RefSeq" id="WP_118920352.1">
    <property type="nucleotide sequence ID" value="NZ_QWEG01000005.1"/>
</dbReference>
<proteinExistence type="predicted"/>
<dbReference type="Pfam" id="PF21516">
    <property type="entry name" value="YqeH-like_C"/>
    <property type="match status" value="1"/>
</dbReference>
<dbReference type="CDD" id="cd01855">
    <property type="entry name" value="YqeH"/>
    <property type="match status" value="1"/>
</dbReference>
<dbReference type="InterPro" id="IPR027417">
    <property type="entry name" value="P-loop_NTPase"/>
</dbReference>
<reference evidence="2 3" key="1">
    <citation type="journal article" date="2017" name="Int. J. Syst. Evol. Microbiol.">
        <title>Bacillus notoginsengisoli sp. nov., a novel bacterium isolated from the rhizosphere of Panax notoginseng.</title>
        <authorList>
            <person name="Zhang M.Y."/>
            <person name="Cheng J."/>
            <person name="Cai Y."/>
            <person name="Zhang T.Y."/>
            <person name="Wu Y.Y."/>
            <person name="Manikprabhu D."/>
            <person name="Li W.J."/>
            <person name="Zhang Y.X."/>
        </authorList>
    </citation>
    <scope>NUCLEOTIDE SEQUENCE [LARGE SCALE GENOMIC DNA]</scope>
    <source>
        <strain evidence="2 3">JCM 30743</strain>
    </source>
</reference>
<dbReference type="InterPro" id="IPR006073">
    <property type="entry name" value="GTP-bd"/>
</dbReference>
<dbReference type="PROSITE" id="PS51721">
    <property type="entry name" value="G_CP"/>
    <property type="match status" value="1"/>
</dbReference>
<organism evidence="2 3">
    <name type="scientific">Neobacillus notoginsengisoli</name>
    <dbReference type="NCBI Taxonomy" id="1578198"/>
    <lineage>
        <taxon>Bacteria</taxon>
        <taxon>Bacillati</taxon>
        <taxon>Bacillota</taxon>
        <taxon>Bacilli</taxon>
        <taxon>Bacillales</taxon>
        <taxon>Bacillaceae</taxon>
        <taxon>Neobacillus</taxon>
    </lineage>
</organism>
<dbReference type="Proteomes" id="UP000284416">
    <property type="component" value="Unassembled WGS sequence"/>
</dbReference>
<dbReference type="GO" id="GO:0005525">
    <property type="term" value="F:GTP binding"/>
    <property type="evidence" value="ECO:0007669"/>
    <property type="project" value="InterPro"/>
</dbReference>
<name>A0A417YUJ6_9BACI</name>
<evidence type="ECO:0000313" key="2">
    <source>
        <dbReference type="EMBL" id="RHW40976.1"/>
    </source>
</evidence>
<dbReference type="OrthoDB" id="9773841at2"/>
<dbReference type="InterPro" id="IPR030378">
    <property type="entry name" value="G_CP_dom"/>
</dbReference>
<dbReference type="AlphaFoldDB" id="A0A417YUJ6"/>
<evidence type="ECO:0000259" key="1">
    <source>
        <dbReference type="PROSITE" id="PS51721"/>
    </source>
</evidence>
<feature type="domain" description="CP-type G" evidence="1">
    <location>
        <begin position="63"/>
        <end position="226"/>
    </location>
</feature>
<dbReference type="InterPro" id="IPR019988">
    <property type="entry name" value="GTP-bd_ribosome_bgen_YqeH"/>
</dbReference>